<evidence type="ECO:0000313" key="7">
    <source>
        <dbReference type="Proteomes" id="UP000002016"/>
    </source>
</evidence>
<dbReference type="GO" id="GO:0016887">
    <property type="term" value="F:ATP hydrolysis activity"/>
    <property type="evidence" value="ECO:0007669"/>
    <property type="project" value="InterPro"/>
</dbReference>
<evidence type="ECO:0000256" key="3">
    <source>
        <dbReference type="ARBA" id="ARBA00022741"/>
    </source>
</evidence>
<dbReference type="RefSeq" id="WP_012002386.1">
    <property type="nucleotide sequence ID" value="NC_009828.1"/>
</dbReference>
<dbReference type="SMART" id="SM00382">
    <property type="entry name" value="AAA"/>
    <property type="match status" value="2"/>
</dbReference>
<organism evidence="6 7">
    <name type="scientific">Pseudothermotoga lettingae (strain ATCC BAA-301 / DSM 14385 / NBRC 107922 / TMO)</name>
    <name type="common">Thermotoga lettingae</name>
    <dbReference type="NCBI Taxonomy" id="416591"/>
    <lineage>
        <taxon>Bacteria</taxon>
        <taxon>Thermotogati</taxon>
        <taxon>Thermotogota</taxon>
        <taxon>Thermotogae</taxon>
        <taxon>Thermotogales</taxon>
        <taxon>Thermotogaceae</taxon>
        <taxon>Pseudothermotoga</taxon>
    </lineage>
</organism>
<keyword evidence="1" id="KW-0813">Transport</keyword>
<dbReference type="InterPro" id="IPR027417">
    <property type="entry name" value="P-loop_NTPase"/>
</dbReference>
<dbReference type="SUPFAM" id="SSF52540">
    <property type="entry name" value="P-loop containing nucleoside triphosphate hydrolases"/>
    <property type="match status" value="2"/>
</dbReference>
<name>A8F421_PSELT</name>
<dbReference type="STRING" id="416591.Tlet_0337"/>
<keyword evidence="4" id="KW-0067">ATP-binding</keyword>
<gene>
    <name evidence="6" type="ordered locus">Tlet_0337</name>
</gene>
<dbReference type="PANTHER" id="PTHR43790:SF9">
    <property type="entry name" value="GALACTOFURANOSE TRANSPORTER ATP-BINDING PROTEIN YTFR"/>
    <property type="match status" value="1"/>
</dbReference>
<sequence length="501" mass="56258">MKSKVFVEMRGIFKTFFPSNTIALKGANFVLRAGKIHALLGENGAGKTTLMKILCGLERMDSGEIFINGNPVQIKSPGDALHLKIAMVHQHLALIDDFTALENIILQKVPLKNLVFLDKNSAQKHVERLFSESKLEVNLNSKIKDLTMAERQKVEILRALYLGAQLLIFDEPTTYLSEHEAENFYRLIKWLKQNGKTVVLITHDIKEACDISDEITVLRNGRTVFSSSNKGVSHEKIAEMMVGRTKILLTKKEKKCGKVVLSVRNLSLPEETMVRNISFEISAGEIVGFAGLANSGVLDILEALIGLRKIANGEIIFFGENIEHKSVKERRKCGISYIPQNRTQVGVSADLSILENLLAIKYYEKNFTRFKYFLNYKTVENWARELLKKFDIQTKSVWQPVSTLSGGNIQRLLIARELSAVPKLLIASDPTAGLDVHSTAMVHKFLLNLRNDNVAVILYSSDLEELLKICDRIIVVKDGTLKDEFVVDENISKVKLFGVMA</sequence>
<dbReference type="PROSITE" id="PS00211">
    <property type="entry name" value="ABC_TRANSPORTER_1"/>
    <property type="match status" value="1"/>
</dbReference>
<dbReference type="AlphaFoldDB" id="A8F421"/>
<evidence type="ECO:0000256" key="2">
    <source>
        <dbReference type="ARBA" id="ARBA00022737"/>
    </source>
</evidence>
<proteinExistence type="predicted"/>
<evidence type="ECO:0000313" key="6">
    <source>
        <dbReference type="EMBL" id="ABV32905.1"/>
    </source>
</evidence>
<dbReference type="InterPro" id="IPR050107">
    <property type="entry name" value="ABC_carbohydrate_import_ATPase"/>
</dbReference>
<dbReference type="CDD" id="cd03215">
    <property type="entry name" value="ABC_Carb_Monos_II"/>
    <property type="match status" value="1"/>
</dbReference>
<dbReference type="PANTHER" id="PTHR43790">
    <property type="entry name" value="CARBOHYDRATE TRANSPORT ATP-BINDING PROTEIN MG119-RELATED"/>
    <property type="match status" value="1"/>
</dbReference>
<dbReference type="InterPro" id="IPR003439">
    <property type="entry name" value="ABC_transporter-like_ATP-bd"/>
</dbReference>
<keyword evidence="7" id="KW-1185">Reference proteome</keyword>
<dbReference type="Proteomes" id="UP000002016">
    <property type="component" value="Chromosome"/>
</dbReference>
<evidence type="ECO:0000259" key="5">
    <source>
        <dbReference type="PROSITE" id="PS50893"/>
    </source>
</evidence>
<dbReference type="InterPro" id="IPR017871">
    <property type="entry name" value="ABC_transporter-like_CS"/>
</dbReference>
<feature type="domain" description="ABC transporter" evidence="5">
    <location>
        <begin position="258"/>
        <end position="501"/>
    </location>
</feature>
<feature type="domain" description="ABC transporter" evidence="5">
    <location>
        <begin position="7"/>
        <end position="245"/>
    </location>
</feature>
<keyword evidence="3" id="KW-0547">Nucleotide-binding</keyword>
<dbReference type="CDD" id="cd03216">
    <property type="entry name" value="ABC_Carb_Monos_I"/>
    <property type="match status" value="1"/>
</dbReference>
<reference evidence="6 7" key="1">
    <citation type="submission" date="2007-08" db="EMBL/GenBank/DDBJ databases">
        <title>Complete sequence of Thermotoga lettingae TMO.</title>
        <authorList>
            <consortium name="US DOE Joint Genome Institute"/>
            <person name="Copeland A."/>
            <person name="Lucas S."/>
            <person name="Lapidus A."/>
            <person name="Barry K."/>
            <person name="Glavina del Rio T."/>
            <person name="Dalin E."/>
            <person name="Tice H."/>
            <person name="Pitluck S."/>
            <person name="Foster B."/>
            <person name="Bruce D."/>
            <person name="Schmutz J."/>
            <person name="Larimer F."/>
            <person name="Land M."/>
            <person name="Hauser L."/>
            <person name="Kyrpides N."/>
            <person name="Mikhailova N."/>
            <person name="Nelson K."/>
            <person name="Gogarten J.P."/>
            <person name="Noll K."/>
            <person name="Richardson P."/>
        </authorList>
    </citation>
    <scope>NUCLEOTIDE SEQUENCE [LARGE SCALE GENOMIC DNA]</scope>
    <source>
        <strain evidence="7">ATCC BAA-301 / DSM 14385 / NBRC 107922 / TMO</strain>
    </source>
</reference>
<accession>A8F421</accession>
<reference evidence="6 7" key="2">
    <citation type="journal article" date="2009" name="Proc. Natl. Acad. Sci. U.S.A.">
        <title>On the chimeric nature, thermophilic origin, and phylogenetic placement of the Thermotogales.</title>
        <authorList>
            <person name="Zhaxybayeva O."/>
            <person name="Swithers K.S."/>
            <person name="Lapierre P."/>
            <person name="Fournier G.P."/>
            <person name="Bickhart D.M."/>
            <person name="DeBoy R.T."/>
            <person name="Nelson K.E."/>
            <person name="Nesbo C.L."/>
            <person name="Doolittle W.F."/>
            <person name="Gogarten J.P."/>
            <person name="Noll K.M."/>
        </authorList>
    </citation>
    <scope>NUCLEOTIDE SEQUENCE [LARGE SCALE GENOMIC DNA]</scope>
    <source>
        <strain evidence="7">ATCC BAA-301 / DSM 14385 / NBRC 107922 / TMO</strain>
    </source>
</reference>
<dbReference type="eggNOG" id="COG3845">
    <property type="taxonomic scope" value="Bacteria"/>
</dbReference>
<dbReference type="KEGG" id="tle:Tlet_0337"/>
<keyword evidence="2" id="KW-0677">Repeat</keyword>
<dbReference type="HOGENOM" id="CLU_000604_92_0_0"/>
<dbReference type="Pfam" id="PF00005">
    <property type="entry name" value="ABC_tran"/>
    <property type="match status" value="2"/>
</dbReference>
<dbReference type="InterPro" id="IPR003593">
    <property type="entry name" value="AAA+_ATPase"/>
</dbReference>
<dbReference type="GO" id="GO:0005524">
    <property type="term" value="F:ATP binding"/>
    <property type="evidence" value="ECO:0007669"/>
    <property type="project" value="UniProtKB-KW"/>
</dbReference>
<dbReference type="Gene3D" id="3.40.50.300">
    <property type="entry name" value="P-loop containing nucleotide triphosphate hydrolases"/>
    <property type="match status" value="2"/>
</dbReference>
<dbReference type="EMBL" id="CP000812">
    <property type="protein sequence ID" value="ABV32905.1"/>
    <property type="molecule type" value="Genomic_DNA"/>
</dbReference>
<dbReference type="PROSITE" id="PS50893">
    <property type="entry name" value="ABC_TRANSPORTER_2"/>
    <property type="match status" value="2"/>
</dbReference>
<protein>
    <submittedName>
        <fullName evidence="6">ABC transporter related</fullName>
    </submittedName>
</protein>
<evidence type="ECO:0000256" key="4">
    <source>
        <dbReference type="ARBA" id="ARBA00022840"/>
    </source>
</evidence>
<evidence type="ECO:0000256" key="1">
    <source>
        <dbReference type="ARBA" id="ARBA00022448"/>
    </source>
</evidence>